<dbReference type="PANTHER" id="PTHR36838:SF3">
    <property type="entry name" value="TRANSPORTER AUXIN EFFLUX CARRIER EC FAMILY"/>
    <property type="match status" value="1"/>
</dbReference>
<evidence type="ECO:0000313" key="10">
    <source>
        <dbReference type="Proteomes" id="UP001595976"/>
    </source>
</evidence>
<feature type="transmembrane region" description="Helical" evidence="8">
    <location>
        <begin position="65"/>
        <end position="83"/>
    </location>
</feature>
<dbReference type="RefSeq" id="WP_158445022.1">
    <property type="nucleotide sequence ID" value="NZ_JAOAOS010000021.1"/>
</dbReference>
<evidence type="ECO:0000256" key="7">
    <source>
        <dbReference type="ARBA" id="ARBA00023136"/>
    </source>
</evidence>
<evidence type="ECO:0000256" key="4">
    <source>
        <dbReference type="ARBA" id="ARBA00022475"/>
    </source>
</evidence>
<keyword evidence="5 8" id="KW-0812">Transmembrane</keyword>
<keyword evidence="7 8" id="KW-0472">Membrane</keyword>
<feature type="transmembrane region" description="Helical" evidence="8">
    <location>
        <begin position="220"/>
        <end position="244"/>
    </location>
</feature>
<feature type="transmembrane region" description="Helical" evidence="8">
    <location>
        <begin position="156"/>
        <end position="174"/>
    </location>
</feature>
<feature type="transmembrane region" description="Helical" evidence="8">
    <location>
        <begin position="95"/>
        <end position="116"/>
    </location>
</feature>
<dbReference type="PANTHER" id="PTHR36838">
    <property type="entry name" value="AUXIN EFFLUX CARRIER FAMILY PROTEIN"/>
    <property type="match status" value="1"/>
</dbReference>
<evidence type="ECO:0000313" key="9">
    <source>
        <dbReference type="EMBL" id="MFC5295737.1"/>
    </source>
</evidence>
<keyword evidence="10" id="KW-1185">Reference proteome</keyword>
<dbReference type="Pfam" id="PF03547">
    <property type="entry name" value="Mem_trans"/>
    <property type="match status" value="1"/>
</dbReference>
<keyword evidence="6 8" id="KW-1133">Transmembrane helix</keyword>
<sequence>MLASLFVVLPVFGLIGLGYLARGTRLLRESTGEGLSDFVFVLAVPCLLFRTLAKADIPPTQPWGYWIAYFSGLAVVWVLAMLIAGRCFARKGPELVVSGFAAAQSNTVFVGVPMILKAYGDAGAVPLGLLLAVHLPVTMTVATLLAEGRSASIAMLLRRLFAHPIIIGILLGSAVRPFQAQVPQPFWTLIDLLAGAAVPCALISLGIAMRRYGLESGLALPAVLSALKLGLHPLLVYGLAVHVFAMPAHWSGVAVLFAACPCGINAYLFAERYRQGVADASSAITLSTLLSLFTTAAWLTFLGVG</sequence>
<accession>A0ABW0F8F2</accession>
<evidence type="ECO:0000256" key="5">
    <source>
        <dbReference type="ARBA" id="ARBA00022692"/>
    </source>
</evidence>
<keyword evidence="4" id="KW-1003">Cell membrane</keyword>
<dbReference type="Gene3D" id="1.20.1530.20">
    <property type="match status" value="1"/>
</dbReference>
<evidence type="ECO:0000256" key="1">
    <source>
        <dbReference type="ARBA" id="ARBA00004651"/>
    </source>
</evidence>
<evidence type="ECO:0000256" key="6">
    <source>
        <dbReference type="ARBA" id="ARBA00022989"/>
    </source>
</evidence>
<dbReference type="InterPro" id="IPR038770">
    <property type="entry name" value="Na+/solute_symporter_sf"/>
</dbReference>
<feature type="transmembrane region" description="Helical" evidence="8">
    <location>
        <begin position="34"/>
        <end position="53"/>
    </location>
</feature>
<comment type="subcellular location">
    <subcellularLocation>
        <location evidence="1">Cell membrane</location>
        <topology evidence="1">Multi-pass membrane protein</topology>
    </subcellularLocation>
</comment>
<dbReference type="Proteomes" id="UP001595976">
    <property type="component" value="Unassembled WGS sequence"/>
</dbReference>
<organism evidence="9 10">
    <name type="scientific">Bosea minatitlanensis</name>
    <dbReference type="NCBI Taxonomy" id="128782"/>
    <lineage>
        <taxon>Bacteria</taxon>
        <taxon>Pseudomonadati</taxon>
        <taxon>Pseudomonadota</taxon>
        <taxon>Alphaproteobacteria</taxon>
        <taxon>Hyphomicrobiales</taxon>
        <taxon>Boseaceae</taxon>
        <taxon>Bosea</taxon>
    </lineage>
</organism>
<dbReference type="InterPro" id="IPR004776">
    <property type="entry name" value="Mem_transp_PIN-like"/>
</dbReference>
<evidence type="ECO:0000256" key="8">
    <source>
        <dbReference type="SAM" id="Phobius"/>
    </source>
</evidence>
<feature type="transmembrane region" description="Helical" evidence="8">
    <location>
        <begin position="6"/>
        <end position="22"/>
    </location>
</feature>
<dbReference type="EMBL" id="JBHSLI010000014">
    <property type="protein sequence ID" value="MFC5295737.1"/>
    <property type="molecule type" value="Genomic_DNA"/>
</dbReference>
<feature type="transmembrane region" description="Helical" evidence="8">
    <location>
        <begin position="122"/>
        <end position="144"/>
    </location>
</feature>
<name>A0ABW0F8F2_9HYPH</name>
<feature type="transmembrane region" description="Helical" evidence="8">
    <location>
        <begin position="186"/>
        <end position="208"/>
    </location>
</feature>
<keyword evidence="3" id="KW-0813">Transport</keyword>
<comment type="similarity">
    <text evidence="2">Belongs to the auxin efflux carrier (TC 2.A.69) family.</text>
</comment>
<evidence type="ECO:0000256" key="2">
    <source>
        <dbReference type="ARBA" id="ARBA00010145"/>
    </source>
</evidence>
<evidence type="ECO:0000256" key="3">
    <source>
        <dbReference type="ARBA" id="ARBA00022448"/>
    </source>
</evidence>
<feature type="transmembrane region" description="Helical" evidence="8">
    <location>
        <begin position="282"/>
        <end position="304"/>
    </location>
</feature>
<gene>
    <name evidence="9" type="ORF">ACFPK2_22345</name>
</gene>
<comment type="caution">
    <text evidence="9">The sequence shown here is derived from an EMBL/GenBank/DDBJ whole genome shotgun (WGS) entry which is preliminary data.</text>
</comment>
<proteinExistence type="inferred from homology"/>
<reference evidence="10" key="1">
    <citation type="journal article" date="2019" name="Int. J. Syst. Evol. Microbiol.">
        <title>The Global Catalogue of Microorganisms (GCM) 10K type strain sequencing project: providing services to taxonomists for standard genome sequencing and annotation.</title>
        <authorList>
            <consortium name="The Broad Institute Genomics Platform"/>
            <consortium name="The Broad Institute Genome Sequencing Center for Infectious Disease"/>
            <person name="Wu L."/>
            <person name="Ma J."/>
        </authorList>
    </citation>
    <scope>NUCLEOTIDE SEQUENCE [LARGE SCALE GENOMIC DNA]</scope>
    <source>
        <strain evidence="10">CGMCC 1.15643</strain>
    </source>
</reference>
<protein>
    <submittedName>
        <fullName evidence="9">AEC family transporter</fullName>
    </submittedName>
</protein>
<feature type="transmembrane region" description="Helical" evidence="8">
    <location>
        <begin position="250"/>
        <end position="270"/>
    </location>
</feature>